<dbReference type="Pfam" id="PF03466">
    <property type="entry name" value="LysR_substrate"/>
    <property type="match status" value="1"/>
</dbReference>
<dbReference type="InterPro" id="IPR000847">
    <property type="entry name" value="LysR_HTH_N"/>
</dbReference>
<dbReference type="SUPFAM" id="SSF46785">
    <property type="entry name" value="Winged helix' DNA-binding domain"/>
    <property type="match status" value="1"/>
</dbReference>
<protein>
    <submittedName>
        <fullName evidence="7">LysR family transcriptional regulator, nitrogen assimilation regulatory protein</fullName>
    </submittedName>
</protein>
<evidence type="ECO:0000313" key="8">
    <source>
        <dbReference type="Proteomes" id="UP000184226"/>
    </source>
</evidence>
<keyword evidence="2" id="KW-0805">Transcription regulation</keyword>
<dbReference type="PRINTS" id="PR00039">
    <property type="entry name" value="HTHLYSR"/>
</dbReference>
<dbReference type="PROSITE" id="PS50931">
    <property type="entry name" value="HTH_LYSR"/>
    <property type="match status" value="1"/>
</dbReference>
<evidence type="ECO:0000259" key="6">
    <source>
        <dbReference type="PROSITE" id="PS50931"/>
    </source>
</evidence>
<feature type="domain" description="HTH lysR-type" evidence="6">
    <location>
        <begin position="1"/>
        <end position="58"/>
    </location>
</feature>
<evidence type="ECO:0000256" key="3">
    <source>
        <dbReference type="ARBA" id="ARBA00023125"/>
    </source>
</evidence>
<evidence type="ECO:0000256" key="4">
    <source>
        <dbReference type="ARBA" id="ARBA00023159"/>
    </source>
</evidence>
<keyword evidence="4" id="KW-0010">Activator</keyword>
<dbReference type="EMBL" id="FQXE01000024">
    <property type="protein sequence ID" value="SHI44935.1"/>
    <property type="molecule type" value="Genomic_DNA"/>
</dbReference>
<dbReference type="Pfam" id="PF00126">
    <property type="entry name" value="HTH_1"/>
    <property type="match status" value="1"/>
</dbReference>
<evidence type="ECO:0000256" key="5">
    <source>
        <dbReference type="ARBA" id="ARBA00023163"/>
    </source>
</evidence>
<comment type="similarity">
    <text evidence="1">Belongs to the LysR transcriptional regulatory family.</text>
</comment>
<dbReference type="InterPro" id="IPR036388">
    <property type="entry name" value="WH-like_DNA-bd_sf"/>
</dbReference>
<dbReference type="STRING" id="658167.SAMN04488135_12423"/>
<keyword evidence="3" id="KW-0238">DNA-binding</keyword>
<proteinExistence type="inferred from homology"/>
<evidence type="ECO:0000256" key="1">
    <source>
        <dbReference type="ARBA" id="ARBA00009437"/>
    </source>
</evidence>
<accession>A0A1M6B895</accession>
<sequence>MELKQLEYFIKAVELGSLSKAAYAMHIAQSAFSLHIARLEKEVGCQLFTRSSQGVVPTERGLRFYRQARGALIQINGLKLIGRGAEGKVQGHVTLGVPVSVAQMLSVDFVGALRKRYPGIMLCMIEYPSSHLAELLVNRRLDLALLYVEQVPRGIDALPVLVEDFYVIDAAAGWTAKERRLRTLHRQPVVLPAVPNSVRTNLERACSALDIELNVVAECSSPATMIRLAQAGIGATVLPLSALHSCPDMKGTVPALLIEPTLSRTLALCRATEAPKEPPLLAVQETLLAVFHRLLHSGGWQGARPI</sequence>
<keyword evidence="5" id="KW-0804">Transcription</keyword>
<dbReference type="PANTHER" id="PTHR30293">
    <property type="entry name" value="TRANSCRIPTIONAL REGULATORY PROTEIN NAC-RELATED"/>
    <property type="match status" value="1"/>
</dbReference>
<dbReference type="FunFam" id="1.10.10.10:FF:000001">
    <property type="entry name" value="LysR family transcriptional regulator"/>
    <property type="match status" value="1"/>
</dbReference>
<dbReference type="InterPro" id="IPR005119">
    <property type="entry name" value="LysR_subst-bd"/>
</dbReference>
<reference evidence="7 8" key="1">
    <citation type="submission" date="2016-11" db="EMBL/GenBank/DDBJ databases">
        <authorList>
            <person name="Jaros S."/>
            <person name="Januszkiewicz K."/>
            <person name="Wedrychowicz H."/>
        </authorList>
    </citation>
    <scope>NUCLEOTIDE SEQUENCE [LARGE SCALE GENOMIC DNA]</scope>
    <source>
        <strain evidence="7 8">CGMCC 1.10190</strain>
    </source>
</reference>
<dbReference type="RefSeq" id="WP_073109991.1">
    <property type="nucleotide sequence ID" value="NZ_FQXE01000024.1"/>
</dbReference>
<gene>
    <name evidence="7" type="ORF">SAMN04488135_12423</name>
</gene>
<dbReference type="GO" id="GO:2000142">
    <property type="term" value="P:regulation of DNA-templated transcription initiation"/>
    <property type="evidence" value="ECO:0007669"/>
    <property type="project" value="TreeGrafter"/>
</dbReference>
<dbReference type="Proteomes" id="UP000184226">
    <property type="component" value="Unassembled WGS sequence"/>
</dbReference>
<name>A0A1M6B895_9BURK</name>
<dbReference type="PANTHER" id="PTHR30293:SF0">
    <property type="entry name" value="NITROGEN ASSIMILATION REGULATORY PROTEIN NAC"/>
    <property type="match status" value="1"/>
</dbReference>
<keyword evidence="8" id="KW-1185">Reference proteome</keyword>
<evidence type="ECO:0000256" key="2">
    <source>
        <dbReference type="ARBA" id="ARBA00023015"/>
    </source>
</evidence>
<evidence type="ECO:0000313" key="7">
    <source>
        <dbReference type="EMBL" id="SHI44935.1"/>
    </source>
</evidence>
<dbReference type="GO" id="GO:0003677">
    <property type="term" value="F:DNA binding"/>
    <property type="evidence" value="ECO:0007669"/>
    <property type="project" value="UniProtKB-KW"/>
</dbReference>
<dbReference type="Gene3D" id="3.40.190.290">
    <property type="match status" value="1"/>
</dbReference>
<dbReference type="SUPFAM" id="SSF53850">
    <property type="entry name" value="Periplasmic binding protein-like II"/>
    <property type="match status" value="1"/>
</dbReference>
<dbReference type="InterPro" id="IPR036390">
    <property type="entry name" value="WH_DNA-bd_sf"/>
</dbReference>
<dbReference type="AlphaFoldDB" id="A0A1M6B895"/>
<dbReference type="GO" id="GO:0003700">
    <property type="term" value="F:DNA-binding transcription factor activity"/>
    <property type="evidence" value="ECO:0007669"/>
    <property type="project" value="InterPro"/>
</dbReference>
<organism evidence="7 8">
    <name type="scientific">Pollutimonas bauzanensis</name>
    <dbReference type="NCBI Taxonomy" id="658167"/>
    <lineage>
        <taxon>Bacteria</taxon>
        <taxon>Pseudomonadati</taxon>
        <taxon>Pseudomonadota</taxon>
        <taxon>Betaproteobacteria</taxon>
        <taxon>Burkholderiales</taxon>
        <taxon>Alcaligenaceae</taxon>
        <taxon>Pollutimonas</taxon>
    </lineage>
</organism>
<dbReference type="Gene3D" id="1.10.10.10">
    <property type="entry name" value="Winged helix-like DNA-binding domain superfamily/Winged helix DNA-binding domain"/>
    <property type="match status" value="1"/>
</dbReference>